<dbReference type="AlphaFoldDB" id="A0A6A6UWT7"/>
<organism evidence="2 3">
    <name type="scientific">Sporormia fimetaria CBS 119925</name>
    <dbReference type="NCBI Taxonomy" id="1340428"/>
    <lineage>
        <taxon>Eukaryota</taxon>
        <taxon>Fungi</taxon>
        <taxon>Dikarya</taxon>
        <taxon>Ascomycota</taxon>
        <taxon>Pezizomycotina</taxon>
        <taxon>Dothideomycetes</taxon>
        <taxon>Pleosporomycetidae</taxon>
        <taxon>Pleosporales</taxon>
        <taxon>Sporormiaceae</taxon>
        <taxon>Sporormia</taxon>
    </lineage>
</organism>
<evidence type="ECO:0000313" key="2">
    <source>
        <dbReference type="EMBL" id="KAF2742742.1"/>
    </source>
</evidence>
<evidence type="ECO:0000313" key="3">
    <source>
        <dbReference type="Proteomes" id="UP000799440"/>
    </source>
</evidence>
<dbReference type="EMBL" id="MU006604">
    <property type="protein sequence ID" value="KAF2742742.1"/>
    <property type="molecule type" value="Genomic_DNA"/>
</dbReference>
<sequence>MLGMHCILGVGVAVGLCMLLVMSVRCEVIGLHSPVVDICKLSLENHRISTSHSYLLHHVLITRGVLPQSRGCNIRSLNLLACIQNLL</sequence>
<reference evidence="2" key="1">
    <citation type="journal article" date="2020" name="Stud. Mycol.">
        <title>101 Dothideomycetes genomes: a test case for predicting lifestyles and emergence of pathogens.</title>
        <authorList>
            <person name="Haridas S."/>
            <person name="Albert R."/>
            <person name="Binder M."/>
            <person name="Bloem J."/>
            <person name="Labutti K."/>
            <person name="Salamov A."/>
            <person name="Andreopoulos B."/>
            <person name="Baker S."/>
            <person name="Barry K."/>
            <person name="Bills G."/>
            <person name="Bluhm B."/>
            <person name="Cannon C."/>
            <person name="Castanera R."/>
            <person name="Culley D."/>
            <person name="Daum C."/>
            <person name="Ezra D."/>
            <person name="Gonzalez J."/>
            <person name="Henrissat B."/>
            <person name="Kuo A."/>
            <person name="Liang C."/>
            <person name="Lipzen A."/>
            <person name="Lutzoni F."/>
            <person name="Magnuson J."/>
            <person name="Mondo S."/>
            <person name="Nolan M."/>
            <person name="Ohm R."/>
            <person name="Pangilinan J."/>
            <person name="Park H.-J."/>
            <person name="Ramirez L."/>
            <person name="Alfaro M."/>
            <person name="Sun H."/>
            <person name="Tritt A."/>
            <person name="Yoshinaga Y."/>
            <person name="Zwiers L.-H."/>
            <person name="Turgeon B."/>
            <person name="Goodwin S."/>
            <person name="Spatafora J."/>
            <person name="Crous P."/>
            <person name="Grigoriev I."/>
        </authorList>
    </citation>
    <scope>NUCLEOTIDE SEQUENCE</scope>
    <source>
        <strain evidence="2">CBS 119925</strain>
    </source>
</reference>
<proteinExistence type="predicted"/>
<keyword evidence="1" id="KW-0732">Signal</keyword>
<accession>A0A6A6UWT7</accession>
<keyword evidence="3" id="KW-1185">Reference proteome</keyword>
<name>A0A6A6UWT7_9PLEO</name>
<feature type="chain" id="PRO_5025586170" description="Secreted protein" evidence="1">
    <location>
        <begin position="27"/>
        <end position="87"/>
    </location>
</feature>
<evidence type="ECO:0008006" key="4">
    <source>
        <dbReference type="Google" id="ProtNLM"/>
    </source>
</evidence>
<dbReference type="Proteomes" id="UP000799440">
    <property type="component" value="Unassembled WGS sequence"/>
</dbReference>
<evidence type="ECO:0000256" key="1">
    <source>
        <dbReference type="SAM" id="SignalP"/>
    </source>
</evidence>
<protein>
    <recommendedName>
        <fullName evidence="4">Secreted protein</fullName>
    </recommendedName>
</protein>
<gene>
    <name evidence="2" type="ORF">M011DRAFT_255740</name>
</gene>
<feature type="signal peptide" evidence="1">
    <location>
        <begin position="1"/>
        <end position="26"/>
    </location>
</feature>